<gene>
    <name evidence="2" type="ORF">CS01_073</name>
</gene>
<evidence type="ECO:0000313" key="2">
    <source>
        <dbReference type="EMBL" id="AYJ73361.1"/>
    </source>
</evidence>
<name>A0A3B8DJG3_9CAUD</name>
<dbReference type="EMBL" id="MH845412">
    <property type="protein sequence ID" value="AYJ73361.1"/>
    <property type="molecule type" value="Genomic_DNA"/>
</dbReference>
<organism evidence="2">
    <name type="scientific">Cronobacter phage CS01</name>
    <dbReference type="NCBI Taxonomy" id="2496544"/>
    <lineage>
        <taxon>Viruses</taxon>
        <taxon>Duplodnaviria</taxon>
        <taxon>Heunggongvirae</taxon>
        <taxon>Uroviricota</taxon>
        <taxon>Caudoviricetes</taxon>
        <taxon>Drexlerviridae</taxon>
        <taxon>Kyungwonvirus</taxon>
        <taxon>Kyungwonvirus CS01</taxon>
    </lineage>
</organism>
<protein>
    <submittedName>
        <fullName evidence="2">RecT</fullName>
    </submittedName>
</protein>
<feature type="compositionally biased region" description="Polar residues" evidence="1">
    <location>
        <begin position="207"/>
        <end position="219"/>
    </location>
</feature>
<dbReference type="Pfam" id="PF04404">
    <property type="entry name" value="ERF"/>
    <property type="match status" value="1"/>
</dbReference>
<reference evidence="2" key="1">
    <citation type="submission" date="2018-09" db="EMBL/GenBank/DDBJ databases">
        <title>Genome Analysis and Characterisation of Bacteriophage CS01 Active against Cronobacter sakazakii.</title>
        <authorList>
            <person name="Kim G.-H."/>
            <person name="Kim J."/>
            <person name="Yoon S.-S."/>
        </authorList>
    </citation>
    <scope>NUCLEOTIDE SEQUENCE [LARGE SCALE GENOMIC DNA]</scope>
</reference>
<evidence type="ECO:0000256" key="1">
    <source>
        <dbReference type="SAM" id="MobiDB-lite"/>
    </source>
</evidence>
<feature type="region of interest" description="Disordered" evidence="1">
    <location>
        <begin position="200"/>
        <end position="219"/>
    </location>
</feature>
<keyword evidence="3" id="KW-1185">Reference proteome</keyword>
<sequence length="219" mass="24513">MKLSEKFDQVLPALLKAKRQFVTVKKDKKNSHLHNTYATLDSILQAVTPALVNSNLMLMQDMLESDDKSRMKVETTILHESGQWVKYYSEICIVKNDPQACGSALTYARRYAIAAALGLAQADDDAQIAMKSAEEWKRDFDRAKSVDELASLFRSAIQSCDPASKIVIVEHKDKRKAELEAETARGFDVHDVNKNLAVDSGKESPVTFETSSQPIENFD</sequence>
<proteinExistence type="predicted"/>
<accession>A0A3B8DJG3</accession>
<dbReference type="InterPro" id="IPR007499">
    <property type="entry name" value="ERF_bacteria_virus"/>
</dbReference>
<evidence type="ECO:0000313" key="3">
    <source>
        <dbReference type="Proteomes" id="UP000279491"/>
    </source>
</evidence>
<dbReference type="Proteomes" id="UP000279491">
    <property type="component" value="Segment"/>
</dbReference>